<evidence type="ECO:0000313" key="4">
    <source>
        <dbReference type="EMBL" id="MBT0995550.1"/>
    </source>
</evidence>
<dbReference type="Pfam" id="PF19843">
    <property type="entry name" value="DUF6318"/>
    <property type="match status" value="1"/>
</dbReference>
<accession>A0ABS5U2D1</accession>
<evidence type="ECO:0000259" key="3">
    <source>
        <dbReference type="Pfam" id="PF19843"/>
    </source>
</evidence>
<dbReference type="EMBL" id="JAHBOH010000002">
    <property type="protein sequence ID" value="MBT0995550.1"/>
    <property type="molecule type" value="Genomic_DNA"/>
</dbReference>
<dbReference type="InterPro" id="IPR046281">
    <property type="entry name" value="DUF6318"/>
</dbReference>
<dbReference type="PROSITE" id="PS51257">
    <property type="entry name" value="PROKAR_LIPOPROTEIN"/>
    <property type="match status" value="1"/>
</dbReference>
<proteinExistence type="predicted"/>
<name>A0ABS5U2D1_9CELL</name>
<keyword evidence="5" id="KW-1185">Reference proteome</keyword>
<evidence type="ECO:0000256" key="2">
    <source>
        <dbReference type="SAM" id="SignalP"/>
    </source>
</evidence>
<dbReference type="RefSeq" id="WP_214352590.1">
    <property type="nucleotide sequence ID" value="NZ_JAHBOH010000002.1"/>
</dbReference>
<gene>
    <name evidence="4" type="ORF">KIN34_14800</name>
</gene>
<keyword evidence="2" id="KW-0732">Signal</keyword>
<feature type="domain" description="DUF6318" evidence="3">
    <location>
        <begin position="62"/>
        <end position="209"/>
    </location>
</feature>
<feature type="chain" id="PRO_5047252697" description="DUF6318 domain-containing protein" evidence="2">
    <location>
        <begin position="19"/>
        <end position="217"/>
    </location>
</feature>
<dbReference type="Proteomes" id="UP000722125">
    <property type="component" value="Unassembled WGS sequence"/>
</dbReference>
<evidence type="ECO:0000313" key="5">
    <source>
        <dbReference type="Proteomes" id="UP000722125"/>
    </source>
</evidence>
<sequence>MRRLAGGISALAALVVLAALSGCTSDEPEPGRPTPVPVVTASPTVSAAPSASPTPSPTPSSAPTSGPDQDVTVEPTRPSALDGPATEDNAIAVGKYFVSLFPYAYATGDLAEWDRLSGPNCDYCSSVREAVREVYDAGNHGVGGGHDIGFGSASATGRNSFILSVDVKEHPSQTLSSDGSVVEDFPDTNYYRADIELSWDDGHWIIDGAAFTERGAE</sequence>
<reference evidence="4 5" key="1">
    <citation type="submission" date="2021-05" db="EMBL/GenBank/DDBJ databases">
        <title>Description of Cellulomonas sp. DKR-3 sp. nov.</title>
        <authorList>
            <person name="Dahal R.H."/>
            <person name="Chaudhary D.K."/>
        </authorList>
    </citation>
    <scope>NUCLEOTIDE SEQUENCE [LARGE SCALE GENOMIC DNA]</scope>
    <source>
        <strain evidence="4 5">DKR-3</strain>
    </source>
</reference>
<organism evidence="4 5">
    <name type="scientific">Cellulomonas fulva</name>
    <dbReference type="NCBI Taxonomy" id="2835530"/>
    <lineage>
        <taxon>Bacteria</taxon>
        <taxon>Bacillati</taxon>
        <taxon>Actinomycetota</taxon>
        <taxon>Actinomycetes</taxon>
        <taxon>Micrococcales</taxon>
        <taxon>Cellulomonadaceae</taxon>
        <taxon>Cellulomonas</taxon>
    </lineage>
</organism>
<evidence type="ECO:0000256" key="1">
    <source>
        <dbReference type="SAM" id="MobiDB-lite"/>
    </source>
</evidence>
<feature type="signal peptide" evidence="2">
    <location>
        <begin position="1"/>
        <end position="18"/>
    </location>
</feature>
<feature type="region of interest" description="Disordered" evidence="1">
    <location>
        <begin position="25"/>
        <end position="86"/>
    </location>
</feature>
<feature type="compositionally biased region" description="Low complexity" evidence="1">
    <location>
        <begin position="37"/>
        <end position="51"/>
    </location>
</feature>
<protein>
    <recommendedName>
        <fullName evidence="3">DUF6318 domain-containing protein</fullName>
    </recommendedName>
</protein>
<comment type="caution">
    <text evidence="4">The sequence shown here is derived from an EMBL/GenBank/DDBJ whole genome shotgun (WGS) entry which is preliminary data.</text>
</comment>